<dbReference type="Gene3D" id="1.10.340.70">
    <property type="match status" value="1"/>
</dbReference>
<reference evidence="2" key="1">
    <citation type="submission" date="2018-05" db="EMBL/GenBank/DDBJ databases">
        <title>Draft genome of Mucuna pruriens seed.</title>
        <authorList>
            <person name="Nnadi N.E."/>
            <person name="Vos R."/>
            <person name="Hasami M.H."/>
            <person name="Devisetty U.K."/>
            <person name="Aguiy J.C."/>
        </authorList>
    </citation>
    <scope>NUCLEOTIDE SEQUENCE [LARGE SCALE GENOMIC DNA]</scope>
    <source>
        <strain evidence="2">JCA_2017</strain>
    </source>
</reference>
<evidence type="ECO:0000259" key="1">
    <source>
        <dbReference type="Pfam" id="PF17921"/>
    </source>
</evidence>
<evidence type="ECO:0000313" key="3">
    <source>
        <dbReference type="Proteomes" id="UP000257109"/>
    </source>
</evidence>
<sequence length="123" mass="14219">MLRRLASGFFLDGDTLYKRNADMFLLRCVDEKEAQEILEEVHEGTFGTHANGHSLARKILRAGYYWTTMEADCCRHVRRCVKCSSNSLAKSDIVVAILDVRNRYDWTHRTQSFEWAPVHTSGH</sequence>
<gene>
    <name evidence="2" type="ORF">CR513_53766</name>
</gene>
<dbReference type="AlphaFoldDB" id="A0A371EN19"/>
<comment type="caution">
    <text evidence="2">The sequence shown here is derived from an EMBL/GenBank/DDBJ whole genome shotgun (WGS) entry which is preliminary data.</text>
</comment>
<feature type="domain" description="Integrase zinc-binding" evidence="1">
    <location>
        <begin position="29"/>
        <end position="86"/>
    </location>
</feature>
<dbReference type="PANTHER" id="PTHR48475:SF1">
    <property type="entry name" value="RNASE H TYPE-1 DOMAIN-CONTAINING PROTEIN"/>
    <property type="match status" value="1"/>
</dbReference>
<organism evidence="2 3">
    <name type="scientific">Mucuna pruriens</name>
    <name type="common">Velvet bean</name>
    <name type="synonym">Dolichos pruriens</name>
    <dbReference type="NCBI Taxonomy" id="157652"/>
    <lineage>
        <taxon>Eukaryota</taxon>
        <taxon>Viridiplantae</taxon>
        <taxon>Streptophyta</taxon>
        <taxon>Embryophyta</taxon>
        <taxon>Tracheophyta</taxon>
        <taxon>Spermatophyta</taxon>
        <taxon>Magnoliopsida</taxon>
        <taxon>eudicotyledons</taxon>
        <taxon>Gunneridae</taxon>
        <taxon>Pentapetalae</taxon>
        <taxon>rosids</taxon>
        <taxon>fabids</taxon>
        <taxon>Fabales</taxon>
        <taxon>Fabaceae</taxon>
        <taxon>Papilionoideae</taxon>
        <taxon>50 kb inversion clade</taxon>
        <taxon>NPAAA clade</taxon>
        <taxon>indigoferoid/millettioid clade</taxon>
        <taxon>Phaseoleae</taxon>
        <taxon>Mucuna</taxon>
    </lineage>
</organism>
<dbReference type="Proteomes" id="UP000257109">
    <property type="component" value="Unassembled WGS sequence"/>
</dbReference>
<proteinExistence type="predicted"/>
<dbReference type="PANTHER" id="PTHR48475">
    <property type="entry name" value="RIBONUCLEASE H"/>
    <property type="match status" value="1"/>
</dbReference>
<dbReference type="EMBL" id="QJKJ01013023">
    <property type="protein sequence ID" value="RDX67374.1"/>
    <property type="molecule type" value="Genomic_DNA"/>
</dbReference>
<dbReference type="Pfam" id="PF17921">
    <property type="entry name" value="Integrase_H2C2"/>
    <property type="match status" value="1"/>
</dbReference>
<protein>
    <recommendedName>
        <fullName evidence="1">Integrase zinc-binding domain-containing protein</fullName>
    </recommendedName>
</protein>
<evidence type="ECO:0000313" key="2">
    <source>
        <dbReference type="EMBL" id="RDX67374.1"/>
    </source>
</evidence>
<name>A0A371EN19_MUCPR</name>
<feature type="non-terminal residue" evidence="2">
    <location>
        <position position="1"/>
    </location>
</feature>
<accession>A0A371EN19</accession>
<dbReference type="InterPro" id="IPR041588">
    <property type="entry name" value="Integrase_H2C2"/>
</dbReference>
<dbReference type="OrthoDB" id="2016337at2759"/>
<keyword evidence="3" id="KW-1185">Reference proteome</keyword>